<gene>
    <name evidence="21" type="ORF">ZT3D7_G3431</name>
</gene>
<feature type="compositionally biased region" description="Basic and acidic residues" evidence="16">
    <location>
        <begin position="534"/>
        <end position="548"/>
    </location>
</feature>
<feature type="compositionally biased region" description="Basic and acidic residues" evidence="16">
    <location>
        <begin position="11"/>
        <end position="22"/>
    </location>
</feature>
<dbReference type="Gene3D" id="1.10.1740.100">
    <property type="entry name" value="Set2, Rpb1 interacting domain"/>
    <property type="match status" value="1"/>
</dbReference>
<evidence type="ECO:0000259" key="17">
    <source>
        <dbReference type="PROSITE" id="PS50020"/>
    </source>
</evidence>
<dbReference type="GO" id="GO:0005694">
    <property type="term" value="C:chromosome"/>
    <property type="evidence" value="ECO:0007669"/>
    <property type="project" value="UniProtKB-SubCell"/>
</dbReference>
<evidence type="ECO:0000256" key="12">
    <source>
        <dbReference type="ARBA" id="ARBA00023163"/>
    </source>
</evidence>
<dbReference type="FunFam" id="1.10.1740.100:FF:000002">
    <property type="entry name" value="Histone-lysine N-methyltransferase"/>
    <property type="match status" value="1"/>
</dbReference>
<feature type="compositionally biased region" description="Polar residues" evidence="16">
    <location>
        <begin position="922"/>
        <end position="942"/>
    </location>
</feature>
<dbReference type="GO" id="GO:0140955">
    <property type="term" value="F:histone H3K36 trimethyltransferase activity"/>
    <property type="evidence" value="ECO:0007669"/>
    <property type="project" value="UniProtKB-EC"/>
</dbReference>
<dbReference type="InterPro" id="IPR044437">
    <property type="entry name" value="SETD2/Set2_SET"/>
</dbReference>
<organism evidence="21 22">
    <name type="scientific">Zymoseptoria tritici (strain ST99CH_3D7)</name>
    <dbReference type="NCBI Taxonomy" id="1276538"/>
    <lineage>
        <taxon>Eukaryota</taxon>
        <taxon>Fungi</taxon>
        <taxon>Dikarya</taxon>
        <taxon>Ascomycota</taxon>
        <taxon>Pezizomycotina</taxon>
        <taxon>Dothideomycetes</taxon>
        <taxon>Dothideomycetidae</taxon>
        <taxon>Mycosphaerellales</taxon>
        <taxon>Mycosphaerellaceae</taxon>
        <taxon>Zymoseptoria</taxon>
    </lineage>
</organism>
<dbReference type="Proteomes" id="UP000215127">
    <property type="component" value="Chromosome 2"/>
</dbReference>
<evidence type="ECO:0000256" key="6">
    <source>
        <dbReference type="ARBA" id="ARBA00022454"/>
    </source>
</evidence>
<dbReference type="SUPFAM" id="SSF51045">
    <property type="entry name" value="WW domain"/>
    <property type="match status" value="1"/>
</dbReference>
<feature type="compositionally biased region" description="Pro residues" evidence="16">
    <location>
        <begin position="583"/>
        <end position="596"/>
    </location>
</feature>
<dbReference type="Gene3D" id="2.20.70.10">
    <property type="match status" value="1"/>
</dbReference>
<keyword evidence="12" id="KW-0804">Transcription</keyword>
<dbReference type="PROSITE" id="PS50280">
    <property type="entry name" value="SET"/>
    <property type="match status" value="1"/>
</dbReference>
<evidence type="ECO:0000256" key="1">
    <source>
        <dbReference type="ARBA" id="ARBA00003901"/>
    </source>
</evidence>
<dbReference type="SUPFAM" id="SSF47676">
    <property type="entry name" value="Conserved domain common to transcription factors TFIIS, elongin A, CRSP70"/>
    <property type="match status" value="1"/>
</dbReference>
<dbReference type="GO" id="GO:0005634">
    <property type="term" value="C:nucleus"/>
    <property type="evidence" value="ECO:0007669"/>
    <property type="project" value="UniProtKB-SubCell"/>
</dbReference>
<feature type="compositionally biased region" description="Polar residues" evidence="16">
    <location>
        <begin position="66"/>
        <end position="75"/>
    </location>
</feature>
<evidence type="ECO:0000256" key="2">
    <source>
        <dbReference type="ARBA" id="ARBA00004123"/>
    </source>
</evidence>
<keyword evidence="6" id="KW-0158">Chromosome</keyword>
<dbReference type="Pfam" id="PF08236">
    <property type="entry name" value="SRI"/>
    <property type="match status" value="1"/>
</dbReference>
<dbReference type="InterPro" id="IPR001202">
    <property type="entry name" value="WW_dom"/>
</dbReference>
<evidence type="ECO:0000259" key="19">
    <source>
        <dbReference type="PROSITE" id="PS50868"/>
    </source>
</evidence>
<dbReference type="GO" id="GO:0032259">
    <property type="term" value="P:methylation"/>
    <property type="evidence" value="ECO:0007669"/>
    <property type="project" value="UniProtKB-KW"/>
</dbReference>
<dbReference type="InterPro" id="IPR046341">
    <property type="entry name" value="SET_dom_sf"/>
</dbReference>
<dbReference type="Gene3D" id="2.170.270.10">
    <property type="entry name" value="SET domain"/>
    <property type="match status" value="1"/>
</dbReference>
<keyword evidence="13" id="KW-0539">Nucleus</keyword>
<dbReference type="Pfam" id="PF00856">
    <property type="entry name" value="SET"/>
    <property type="match status" value="1"/>
</dbReference>
<feature type="compositionally biased region" description="Basic and acidic residues" evidence="16">
    <location>
        <begin position="771"/>
        <end position="784"/>
    </location>
</feature>
<dbReference type="PROSITE" id="PS51215">
    <property type="entry name" value="AWS"/>
    <property type="match status" value="1"/>
</dbReference>
<keyword evidence="22" id="KW-1185">Reference proteome</keyword>
<feature type="region of interest" description="Disordered" evidence="16">
    <location>
        <begin position="767"/>
        <end position="957"/>
    </location>
</feature>
<feature type="domain" description="SET" evidence="18">
    <location>
        <begin position="208"/>
        <end position="325"/>
    </location>
</feature>
<dbReference type="PROSITE" id="PS50868">
    <property type="entry name" value="POST_SET"/>
    <property type="match status" value="1"/>
</dbReference>
<name>A0A1X7RLJ1_ZYMT9</name>
<evidence type="ECO:0000256" key="9">
    <source>
        <dbReference type="ARBA" id="ARBA00022679"/>
    </source>
</evidence>
<feature type="domain" description="Post-SET" evidence="19">
    <location>
        <begin position="332"/>
        <end position="348"/>
    </location>
</feature>
<keyword evidence="10" id="KW-0949">S-adenosyl-L-methionine</keyword>
<dbReference type="PROSITE" id="PS50020">
    <property type="entry name" value="WW_DOMAIN_2"/>
    <property type="match status" value="1"/>
</dbReference>
<dbReference type="InterPro" id="IPR003616">
    <property type="entry name" value="Post-SET_dom"/>
</dbReference>
<dbReference type="Pfam" id="PF08711">
    <property type="entry name" value="Med26"/>
    <property type="match status" value="1"/>
</dbReference>
<feature type="domain" description="AWS" evidence="20">
    <location>
        <begin position="151"/>
        <end position="206"/>
    </location>
</feature>
<dbReference type="CDD" id="cd00201">
    <property type="entry name" value="WW"/>
    <property type="match status" value="1"/>
</dbReference>
<dbReference type="SUPFAM" id="SSF82199">
    <property type="entry name" value="SET domain"/>
    <property type="match status" value="1"/>
</dbReference>
<dbReference type="SMART" id="SM00508">
    <property type="entry name" value="PostSET"/>
    <property type="match status" value="1"/>
</dbReference>
<dbReference type="Pfam" id="PF17907">
    <property type="entry name" value="AWS"/>
    <property type="match status" value="1"/>
</dbReference>
<evidence type="ECO:0000256" key="8">
    <source>
        <dbReference type="ARBA" id="ARBA00022603"/>
    </source>
</evidence>
<keyword evidence="11" id="KW-0805">Transcription regulation</keyword>
<dbReference type="InterPro" id="IPR038190">
    <property type="entry name" value="SRI_sf"/>
</dbReference>
<evidence type="ECO:0000313" key="22">
    <source>
        <dbReference type="Proteomes" id="UP000215127"/>
    </source>
</evidence>
<dbReference type="GO" id="GO:0006355">
    <property type="term" value="P:regulation of DNA-templated transcription"/>
    <property type="evidence" value="ECO:0007669"/>
    <property type="project" value="InterPro"/>
</dbReference>
<evidence type="ECO:0000256" key="16">
    <source>
        <dbReference type="SAM" id="MobiDB-lite"/>
    </source>
</evidence>
<dbReference type="STRING" id="1276538.A0A1X7RLJ1"/>
<evidence type="ECO:0000256" key="11">
    <source>
        <dbReference type="ARBA" id="ARBA00023015"/>
    </source>
</evidence>
<keyword evidence="8" id="KW-0489">Methyltransferase</keyword>
<evidence type="ECO:0000256" key="15">
    <source>
        <dbReference type="ARBA" id="ARBA00047545"/>
    </source>
</evidence>
<dbReference type="SMART" id="SM00570">
    <property type="entry name" value="AWS"/>
    <property type="match status" value="1"/>
</dbReference>
<evidence type="ECO:0000256" key="3">
    <source>
        <dbReference type="ARBA" id="ARBA00004286"/>
    </source>
</evidence>
<dbReference type="InterPro" id="IPR050777">
    <property type="entry name" value="SET2_Histone-Lys_MeTrsfase"/>
</dbReference>
<dbReference type="PROSITE" id="PS01159">
    <property type="entry name" value="WW_DOMAIN_1"/>
    <property type="match status" value="1"/>
</dbReference>
<dbReference type="EC" id="2.1.1.359" evidence="4"/>
<evidence type="ECO:0000259" key="18">
    <source>
        <dbReference type="PROSITE" id="PS50280"/>
    </source>
</evidence>
<reference evidence="21 22" key="1">
    <citation type="submission" date="2016-06" db="EMBL/GenBank/DDBJ databases">
        <authorList>
            <person name="Kjaerup R.B."/>
            <person name="Dalgaard T.S."/>
            <person name="Juul-Madsen H.R."/>
        </authorList>
    </citation>
    <scope>NUCLEOTIDE SEQUENCE [LARGE SCALE GENOMIC DNA]</scope>
</reference>
<sequence>MATPDATAPRLESEVRDMHLKEEDADMEADSDAAPASVKEEETSVPASVLSSRTGTPANYSKRASRSGSKLQSAADSPAVKSDEEEIVGGEIVVKVEAGKPPKLSRSTSHKVEKRAPQMYHEYEDKTKEATSTFELLSECTYANKYLGTTEHALECDCSEEWDAPSRSNHACGEDSDCINRATKMECVADCNCGSKCQNMRFQRKKYANVDVIKTEKKGYGLRTQTDLRPNDFIFEYIGEVIGENVFRRRMQQYDEDGIKHFYFMSLTKGEFVDATKRGNLGRFCNHSCNPNCYVDKWVVGDKLRMGIFAERAIQAGEELVFNYNVDRYGAEPQPCYCGEANCTGYIGGKTQTERATKLPNSIIEALGIDDADAWDTAVAKRPRKKKAGEDDEEYVNNVEPRGLDEEGVNKVMSSLMQCKEKWIAVKLLTRIQRADDEKVRNRVVRFHGYRILKTALTNFADDVNVCLQIIDILEKMPRLTRNKIQDSKIEEAVETLVTNEDEGVSSRAKTLLAAWGKLEIAYRIPRMKRDPNAVVHDRKLDRLDRPERRKSRSVSKSPERIVAPTGPRNAPQRPNNFFGNARPPPRFRPPPPGALPPGWFEAQAGPGQTYYYTQNGTTTWQRPTIPASAAPPPPPPKAISQQQVLDDLIKNIVATQKEVAPKPASAAATPMITPKKERKEDKWRSLPEEKQKKLYEGTLSPHIMHVVAKYKHKLPKDELKRWAKEFAKQVVDSDFRKNKVADPNKIDDKKIKDVRKHAQTFFEKAVKKKQAAEAKRAGKDTSKDIGGNSAEDSPAAPGSPMLVEDNDDDDADQGREQDVAMSVDAIDAIDATPATPTAAALKRLRGDESMTDADNAFSKKQRTESVEAFAPPPPPPPPPAGDDAMLDDHDPHYGGPSVVFHPAVNGAAEHGFSIKGAATGSRPSSRNGEPNQIATPPTTGSPDHEVSAKGPKMNPERLAMLGLSADQ</sequence>
<keyword evidence="7" id="KW-0678">Repressor</keyword>
<dbReference type="FunFam" id="2.170.270.10:FF:000033">
    <property type="entry name" value="Histone-lysine N-methyltransferase"/>
    <property type="match status" value="1"/>
</dbReference>
<dbReference type="InterPro" id="IPR013257">
    <property type="entry name" value="SRI"/>
</dbReference>
<dbReference type="EMBL" id="LT853693">
    <property type="protein sequence ID" value="SMQ48282.1"/>
    <property type="molecule type" value="Genomic_DNA"/>
</dbReference>
<proteinExistence type="predicted"/>
<evidence type="ECO:0000256" key="14">
    <source>
        <dbReference type="ARBA" id="ARBA00030091"/>
    </source>
</evidence>
<feature type="domain" description="WW" evidence="17">
    <location>
        <begin position="594"/>
        <end position="626"/>
    </location>
</feature>
<feature type="compositionally biased region" description="Low complexity" evidence="16">
    <location>
        <begin position="825"/>
        <end position="841"/>
    </location>
</feature>
<feature type="compositionally biased region" description="Pro residues" evidence="16">
    <location>
        <begin position="871"/>
        <end position="881"/>
    </location>
</feature>
<evidence type="ECO:0000313" key="21">
    <source>
        <dbReference type="EMBL" id="SMQ48282.1"/>
    </source>
</evidence>
<feature type="region of interest" description="Disordered" evidence="16">
    <location>
        <begin position="661"/>
        <end position="688"/>
    </location>
</feature>
<dbReference type="InterPro" id="IPR035441">
    <property type="entry name" value="TFIIS/LEDGF_dom_sf"/>
</dbReference>
<dbReference type="SMART" id="SM00456">
    <property type="entry name" value="WW"/>
    <property type="match status" value="1"/>
</dbReference>
<dbReference type="InterPro" id="IPR036020">
    <property type="entry name" value="WW_dom_sf"/>
</dbReference>
<comment type="subcellular location">
    <subcellularLocation>
        <location evidence="3">Chromosome</location>
    </subcellularLocation>
    <subcellularLocation>
        <location evidence="2">Nucleus</location>
    </subcellularLocation>
</comment>
<accession>A0A1X7RLJ1</accession>
<feature type="region of interest" description="Disordered" evidence="16">
    <location>
        <begin position="1"/>
        <end position="84"/>
    </location>
</feature>
<dbReference type="SMART" id="SM00317">
    <property type="entry name" value="SET"/>
    <property type="match status" value="1"/>
</dbReference>
<dbReference type="InterPro" id="IPR025788">
    <property type="entry name" value="Set2_fungi"/>
</dbReference>
<evidence type="ECO:0000256" key="4">
    <source>
        <dbReference type="ARBA" id="ARBA00012178"/>
    </source>
</evidence>
<evidence type="ECO:0000256" key="10">
    <source>
        <dbReference type="ARBA" id="ARBA00022691"/>
    </source>
</evidence>
<protein>
    <recommendedName>
        <fullName evidence="5">Histone-lysine N-methyltransferase, H3 lysine-36 specific</fullName>
        <ecNumber evidence="4">2.1.1.359</ecNumber>
    </recommendedName>
    <alternativeName>
        <fullName evidence="14">SET domain-containing protein 2</fullName>
    </alternativeName>
</protein>
<dbReference type="InterPro" id="IPR017923">
    <property type="entry name" value="TFIIS_N"/>
</dbReference>
<keyword evidence="9" id="KW-0808">Transferase</keyword>
<feature type="compositionally biased region" description="Basic and acidic residues" evidence="16">
    <location>
        <begin position="675"/>
        <end position="688"/>
    </location>
</feature>
<dbReference type="PROSITE" id="PS51568">
    <property type="entry name" value="SAM_MT43_SET2_1"/>
    <property type="match status" value="1"/>
</dbReference>
<dbReference type="PANTHER" id="PTHR22884">
    <property type="entry name" value="SET DOMAIN PROTEINS"/>
    <property type="match status" value="1"/>
</dbReference>
<feature type="region of interest" description="Disordered" evidence="16">
    <location>
        <begin position="534"/>
        <end position="601"/>
    </location>
</feature>
<evidence type="ECO:0000256" key="13">
    <source>
        <dbReference type="ARBA" id="ARBA00023242"/>
    </source>
</evidence>
<evidence type="ECO:0000259" key="20">
    <source>
        <dbReference type="PROSITE" id="PS51215"/>
    </source>
</evidence>
<evidence type="ECO:0000256" key="5">
    <source>
        <dbReference type="ARBA" id="ARBA00018028"/>
    </source>
</evidence>
<evidence type="ECO:0000256" key="7">
    <source>
        <dbReference type="ARBA" id="ARBA00022491"/>
    </source>
</evidence>
<dbReference type="CDD" id="cd19172">
    <property type="entry name" value="SET_SETD2"/>
    <property type="match status" value="1"/>
</dbReference>
<dbReference type="InterPro" id="IPR006560">
    <property type="entry name" value="AWS_dom"/>
</dbReference>
<feature type="compositionally biased region" description="Polar residues" evidence="16">
    <location>
        <begin position="45"/>
        <end position="59"/>
    </location>
</feature>
<comment type="function">
    <text evidence="1">Histone methyltransferase that trimethylates histone H3 'Lys-36' forming H3K36me3. Involved in transcription elongation as well as in transcription repression.</text>
</comment>
<dbReference type="InterPro" id="IPR001214">
    <property type="entry name" value="SET_dom"/>
</dbReference>
<dbReference type="AlphaFoldDB" id="A0A1X7RLJ1"/>
<comment type="catalytic activity">
    <reaction evidence="15">
        <text>L-lysyl(36)-[histone H3] + 3 S-adenosyl-L-methionine = N(6),N(6),N(6)-trimethyl-L-lysyl(36)-[histone H3] + 3 S-adenosyl-L-homocysteine + 3 H(+)</text>
        <dbReference type="Rhea" id="RHEA:60324"/>
        <dbReference type="Rhea" id="RHEA-COMP:9785"/>
        <dbReference type="Rhea" id="RHEA-COMP:15536"/>
        <dbReference type="ChEBI" id="CHEBI:15378"/>
        <dbReference type="ChEBI" id="CHEBI:29969"/>
        <dbReference type="ChEBI" id="CHEBI:57856"/>
        <dbReference type="ChEBI" id="CHEBI:59789"/>
        <dbReference type="ChEBI" id="CHEBI:61961"/>
        <dbReference type="EC" id="2.1.1.359"/>
    </reaction>
</comment>